<dbReference type="EMBL" id="CAJPDT010000143">
    <property type="protein sequence ID" value="CAF9941193.1"/>
    <property type="molecule type" value="Genomic_DNA"/>
</dbReference>
<organism evidence="1 2">
    <name type="scientific">Imshaugia aleurites</name>
    <dbReference type="NCBI Taxonomy" id="172621"/>
    <lineage>
        <taxon>Eukaryota</taxon>
        <taxon>Fungi</taxon>
        <taxon>Dikarya</taxon>
        <taxon>Ascomycota</taxon>
        <taxon>Pezizomycotina</taxon>
        <taxon>Lecanoromycetes</taxon>
        <taxon>OSLEUM clade</taxon>
        <taxon>Lecanoromycetidae</taxon>
        <taxon>Lecanorales</taxon>
        <taxon>Lecanorineae</taxon>
        <taxon>Parmeliaceae</taxon>
        <taxon>Imshaugia</taxon>
    </lineage>
</organism>
<reference evidence="1" key="1">
    <citation type="submission" date="2021-03" db="EMBL/GenBank/DDBJ databases">
        <authorList>
            <person name="Tagirdzhanova G."/>
        </authorList>
    </citation>
    <scope>NUCLEOTIDE SEQUENCE</scope>
</reference>
<evidence type="ECO:0000313" key="2">
    <source>
        <dbReference type="Proteomes" id="UP000664534"/>
    </source>
</evidence>
<dbReference type="PANTHER" id="PTHR38111:SF11">
    <property type="entry name" value="TRANSCRIPTION FACTOR DOMAIN-CONTAINING PROTEIN-RELATED"/>
    <property type="match status" value="1"/>
</dbReference>
<proteinExistence type="predicted"/>
<keyword evidence="2" id="KW-1185">Reference proteome</keyword>
<dbReference type="PANTHER" id="PTHR38111">
    <property type="entry name" value="ZN(2)-C6 FUNGAL-TYPE DOMAIN-CONTAINING PROTEIN-RELATED"/>
    <property type="match status" value="1"/>
</dbReference>
<accession>A0A8H3PI09</accession>
<gene>
    <name evidence="1" type="ORF">IMSHALPRED_002463</name>
</gene>
<dbReference type="Proteomes" id="UP000664534">
    <property type="component" value="Unassembled WGS sequence"/>
</dbReference>
<dbReference type="OrthoDB" id="4491390at2759"/>
<dbReference type="AlphaFoldDB" id="A0A8H3PI09"/>
<protein>
    <submittedName>
        <fullName evidence="1">Uncharacterized protein</fullName>
    </submittedName>
</protein>
<sequence length="457" mass="51483">MSSNISFQRGLVESRRAYDNRVLVQINDSAAFDQQIISALWEKYTPSVSSVQGGTPCVWLQHIINLPKRGIPLHLSLKAFAMTRIGWILKDESLMLQGNLCYGRALNAVQQALSLEASMWQDELFAAGYVLSVYELFESTTPSIAGWNNHVSGLKHLVLVRGPQRHATPFARAVLEEFRTSSMIQCIQYRKSSFLGNADWLTQPWSETGKDIYQQLYDKGFALAALLETIDNARLTNENTDISILSDYLGRLSSLDQELNLWYGEVLKESPSPLYWHSQSISHQWYLKQAVEPRALPPFAFHTLRLANIIVTHWGLRLILSNTIALACQHVLSMINQIPSQSSSPTSLPANQDLRTLSLHLLATHTNTRRLELATNIVLSMPYCLSDNMGLMGAQKSLFALRTALFALHRHPGEELKWCQAMYQELETKKGLGYAREIAKSNGRYSAAGRNKLPLRP</sequence>
<evidence type="ECO:0000313" key="1">
    <source>
        <dbReference type="EMBL" id="CAF9941193.1"/>
    </source>
</evidence>
<dbReference type="InterPro" id="IPR053178">
    <property type="entry name" value="Osmoadaptation_assoc"/>
</dbReference>
<comment type="caution">
    <text evidence="1">The sequence shown here is derived from an EMBL/GenBank/DDBJ whole genome shotgun (WGS) entry which is preliminary data.</text>
</comment>
<name>A0A8H3PI09_9LECA</name>